<dbReference type="SMART" id="SM00271">
    <property type="entry name" value="DnaJ"/>
    <property type="match status" value="1"/>
</dbReference>
<protein>
    <recommendedName>
        <fullName evidence="3">J domain-containing protein</fullName>
    </recommendedName>
</protein>
<dbReference type="GO" id="GO:0051087">
    <property type="term" value="F:protein-folding chaperone binding"/>
    <property type="evidence" value="ECO:0007669"/>
    <property type="project" value="InterPro"/>
</dbReference>
<dbReference type="InterPro" id="IPR036386">
    <property type="entry name" value="HscB_C_sf"/>
</dbReference>
<dbReference type="InterPro" id="IPR009073">
    <property type="entry name" value="HscB_oligo_C"/>
</dbReference>
<organism evidence="4">
    <name type="scientific">Arcella intermedia</name>
    <dbReference type="NCBI Taxonomy" id="1963864"/>
    <lineage>
        <taxon>Eukaryota</taxon>
        <taxon>Amoebozoa</taxon>
        <taxon>Tubulinea</taxon>
        <taxon>Elardia</taxon>
        <taxon>Arcellinida</taxon>
        <taxon>Sphaerothecina</taxon>
        <taxon>Arcellidae</taxon>
        <taxon>Arcella</taxon>
    </lineage>
</organism>
<feature type="domain" description="J" evidence="3">
    <location>
        <begin position="91"/>
        <end position="163"/>
    </location>
</feature>
<evidence type="ECO:0000313" key="4">
    <source>
        <dbReference type="EMBL" id="NDV35515.1"/>
    </source>
</evidence>
<dbReference type="Pfam" id="PF00226">
    <property type="entry name" value="DnaJ"/>
    <property type="match status" value="1"/>
</dbReference>
<dbReference type="SUPFAM" id="SSF46565">
    <property type="entry name" value="Chaperone J-domain"/>
    <property type="match status" value="1"/>
</dbReference>
<dbReference type="InterPro" id="IPR036869">
    <property type="entry name" value="J_dom_sf"/>
</dbReference>
<evidence type="ECO:0000259" key="3">
    <source>
        <dbReference type="PROSITE" id="PS50076"/>
    </source>
</evidence>
<dbReference type="Pfam" id="PF07743">
    <property type="entry name" value="HSCB_C"/>
    <property type="match status" value="1"/>
</dbReference>
<keyword evidence="2" id="KW-0143">Chaperone</keyword>
<name>A0A6B2LEW1_9EUKA</name>
<comment type="similarity">
    <text evidence="1">Belongs to the HscB family.</text>
</comment>
<reference evidence="4" key="1">
    <citation type="journal article" date="2020" name="J. Eukaryot. Microbiol.">
        <title>De novo Sequencing, Assembly and Annotation of the Transcriptome for the Free-Living Testate Amoeba Arcella intermedia.</title>
        <authorList>
            <person name="Ribeiro G.M."/>
            <person name="Porfirio-Sousa A.L."/>
            <person name="Maurer-Alcala X.X."/>
            <person name="Katz L.A."/>
            <person name="Lahr D.J.G."/>
        </authorList>
    </citation>
    <scope>NUCLEOTIDE SEQUENCE</scope>
</reference>
<dbReference type="CDD" id="cd06257">
    <property type="entry name" value="DnaJ"/>
    <property type="match status" value="1"/>
</dbReference>
<dbReference type="SUPFAM" id="SSF47144">
    <property type="entry name" value="HSC20 (HSCB), C-terminal oligomerisation domain"/>
    <property type="match status" value="1"/>
</dbReference>
<evidence type="ECO:0000256" key="2">
    <source>
        <dbReference type="ARBA" id="ARBA00023186"/>
    </source>
</evidence>
<evidence type="ECO:0000256" key="1">
    <source>
        <dbReference type="ARBA" id="ARBA00010476"/>
    </source>
</evidence>
<dbReference type="InterPro" id="IPR001623">
    <property type="entry name" value="DnaJ_domain"/>
</dbReference>
<accession>A0A6B2LEW1</accession>
<dbReference type="Gene3D" id="1.20.1280.20">
    <property type="entry name" value="HscB, C-terminal domain"/>
    <property type="match status" value="1"/>
</dbReference>
<dbReference type="GO" id="GO:0005739">
    <property type="term" value="C:mitochondrion"/>
    <property type="evidence" value="ECO:0007669"/>
    <property type="project" value="TreeGrafter"/>
</dbReference>
<dbReference type="EMBL" id="GIBP01006546">
    <property type="protein sequence ID" value="NDV35515.1"/>
    <property type="molecule type" value="Transcribed_RNA"/>
</dbReference>
<dbReference type="GO" id="GO:0051259">
    <property type="term" value="P:protein complex oligomerization"/>
    <property type="evidence" value="ECO:0007669"/>
    <property type="project" value="InterPro"/>
</dbReference>
<sequence length="255" mass="29299">MTPCFQAGPLNSPQRRTFSLWTPNTSPKKPTPWPLQSVRYNTIKASATEIFGNQVASDFVCWYCGSTHPPVTGFFCDECGYVQPLSCVRCSFFDFFSLPASFEIDTKLLQDRFRQLQKKLHPDRFTRKSEKERKFSQEQSSSLNTAYKILSHDLLRAQYMLKLRGHDVLAEGKTLLDPELLAEVLEVREDLDNADTLQDIQKVSLDNQIKYSKIVKELAKNFAESDFDSAKKNTIHLQYISKIKEEADARLSKLQ</sequence>
<dbReference type="HAMAP" id="MF_00682">
    <property type="entry name" value="HscB"/>
    <property type="match status" value="1"/>
</dbReference>
<dbReference type="PANTHER" id="PTHR14021:SF15">
    <property type="entry name" value="IRON-SULFUR CLUSTER CO-CHAPERONE PROTEIN HSCB"/>
    <property type="match status" value="1"/>
</dbReference>
<dbReference type="GO" id="GO:0044571">
    <property type="term" value="P:[2Fe-2S] cluster assembly"/>
    <property type="evidence" value="ECO:0007669"/>
    <property type="project" value="InterPro"/>
</dbReference>
<dbReference type="InterPro" id="IPR004640">
    <property type="entry name" value="HscB"/>
</dbReference>
<dbReference type="PANTHER" id="PTHR14021">
    <property type="entry name" value="IRON-SULFUR CLUSTER CO-CHAPERONE PROTEIN HSCB"/>
    <property type="match status" value="1"/>
</dbReference>
<proteinExistence type="inferred from homology"/>
<dbReference type="PROSITE" id="PS50076">
    <property type="entry name" value="DNAJ_2"/>
    <property type="match status" value="1"/>
</dbReference>
<dbReference type="GO" id="GO:0001671">
    <property type="term" value="F:ATPase activator activity"/>
    <property type="evidence" value="ECO:0007669"/>
    <property type="project" value="InterPro"/>
</dbReference>
<dbReference type="AlphaFoldDB" id="A0A6B2LEW1"/>
<dbReference type="Gene3D" id="1.10.287.110">
    <property type="entry name" value="DnaJ domain"/>
    <property type="match status" value="1"/>
</dbReference>
<dbReference type="NCBIfam" id="TIGR00714">
    <property type="entry name" value="hscB"/>
    <property type="match status" value="1"/>
</dbReference>